<evidence type="ECO:0000313" key="1">
    <source>
        <dbReference type="EMBL" id="NIK56823.1"/>
    </source>
</evidence>
<protein>
    <recommendedName>
        <fullName evidence="3">HEAT repeat domain-containing protein</fullName>
    </recommendedName>
</protein>
<keyword evidence="2" id="KW-1185">Reference proteome</keyword>
<comment type="caution">
    <text evidence="1">The sequence shown here is derived from an EMBL/GenBank/DDBJ whole genome shotgun (WGS) entry which is preliminary data.</text>
</comment>
<name>A0A7X6A0D4_9ACTN</name>
<sequence length="640" mass="70436">MADATAADFRRVEFRLNQLEGRGVRDLVARCHCKLATWATDHGWLEVATHHYDEAHRHAGGELRRVLDGVGNWFGRTQSFTLGSRKDSDMTRFPWIMDRADNAARREIDDQFKRSFRSPWTRTITLGGASAVEGVDIQSAELQASWAGAVWLMPAIHRLHAALILGNSRTPVDVARGIGLWVRGGGSQIGNLIDSSEAYLTKESVADLLTVQLRGGRNVFGRERWLEACQTLWDEMPDELVDSLLANSRLPSIATGYGLEATELYLHAALLNRSPAMLERSLDSDDASIALLARCLSPSLVEALPLRVIGRMLSAVVTTASGPHEDWKSRGWSVLPRLWRAAGNEQDLRDRLLALMPHGSVPEAAVSVPEFVPNSLIDSSLQAAIERIYQDIADADRGRYAGHASQPAWNVARLLFATERHDSTAIAALVEMASSGRVLAEQRLASLNALRLLAEHGLLDAADVEGALSARKIASFMTDDLSADQRLDDISRIALRARFGPVFDLDAELLAASRDPDTRVRKLAVDSISWLSRQAFASAARDAALLGALYDPHPRVQAAALPALWRGDFASESVRRVAHGRVEELWPEAHRDLRLAVAREISRTDSVRGDQDAKLQEFAQVDRSWLVREYAKGSGSAFGD</sequence>
<dbReference type="Proteomes" id="UP000555407">
    <property type="component" value="Unassembled WGS sequence"/>
</dbReference>
<gene>
    <name evidence="1" type="ORF">BJY22_002540</name>
</gene>
<dbReference type="InterPro" id="IPR016024">
    <property type="entry name" value="ARM-type_fold"/>
</dbReference>
<accession>A0A7X6A0D4</accession>
<proteinExistence type="predicted"/>
<dbReference type="EMBL" id="JAASRO010000001">
    <property type="protein sequence ID" value="NIK56823.1"/>
    <property type="molecule type" value="Genomic_DNA"/>
</dbReference>
<evidence type="ECO:0008006" key="3">
    <source>
        <dbReference type="Google" id="ProtNLM"/>
    </source>
</evidence>
<reference evidence="1 2" key="1">
    <citation type="submission" date="2020-03" db="EMBL/GenBank/DDBJ databases">
        <title>Sequencing the genomes of 1000 actinobacteria strains.</title>
        <authorList>
            <person name="Klenk H.-P."/>
        </authorList>
    </citation>
    <scope>NUCLEOTIDE SEQUENCE [LARGE SCALE GENOMIC DNA]</scope>
    <source>
        <strain evidence="1 2">DSM 45490</strain>
    </source>
</reference>
<dbReference type="SUPFAM" id="SSF48371">
    <property type="entry name" value="ARM repeat"/>
    <property type="match status" value="1"/>
</dbReference>
<organism evidence="1 2">
    <name type="scientific">Kribbella shirazensis</name>
    <dbReference type="NCBI Taxonomy" id="1105143"/>
    <lineage>
        <taxon>Bacteria</taxon>
        <taxon>Bacillati</taxon>
        <taxon>Actinomycetota</taxon>
        <taxon>Actinomycetes</taxon>
        <taxon>Propionibacteriales</taxon>
        <taxon>Kribbellaceae</taxon>
        <taxon>Kribbella</taxon>
    </lineage>
</organism>
<evidence type="ECO:0000313" key="2">
    <source>
        <dbReference type="Proteomes" id="UP000555407"/>
    </source>
</evidence>
<dbReference type="AlphaFoldDB" id="A0A7X6A0D4"/>